<dbReference type="InterPro" id="IPR036986">
    <property type="entry name" value="S4_RNA-bd_sf"/>
</dbReference>
<dbReference type="EMBL" id="LK932303">
    <property type="protein sequence ID" value="CDS82692.1"/>
    <property type="molecule type" value="Genomic_DNA"/>
</dbReference>
<dbReference type="EMBL" id="LK933072">
    <property type="protein sequence ID" value="CDT28470.1"/>
    <property type="molecule type" value="Genomic_DNA"/>
</dbReference>
<evidence type="ECO:0000313" key="22">
    <source>
        <dbReference type="EMBL" id="VHY21676.1"/>
    </source>
</evidence>
<dbReference type="InterPro" id="IPR022801">
    <property type="entry name" value="Ribosomal_uS4"/>
</dbReference>
<dbReference type="EMBL" id="CAADAT010000034">
    <property type="protein sequence ID" value="VFD56017.1"/>
    <property type="molecule type" value="Genomic_DNA"/>
</dbReference>
<comment type="function">
    <text evidence="1 10">With S5 and S12 plays an important role in translational accuracy.</text>
</comment>
<dbReference type="EMBL" id="DAEPXK010000058">
    <property type="protein sequence ID" value="HBH1544074.1"/>
    <property type="molecule type" value="Genomic_DNA"/>
</dbReference>
<dbReference type="EMBL" id="CAAJVP010000028">
    <property type="protein sequence ID" value="VHY21676.1"/>
    <property type="molecule type" value="Genomic_DNA"/>
</dbReference>
<dbReference type="EMBL" id="DAEQIJ010000036">
    <property type="protein sequence ID" value="HBH2622110.1"/>
    <property type="molecule type" value="Genomic_DNA"/>
</dbReference>
<evidence type="ECO:0000256" key="6">
    <source>
        <dbReference type="ARBA" id="ARBA00022980"/>
    </source>
</evidence>
<evidence type="ECO:0000313" key="15">
    <source>
        <dbReference type="EMBL" id="CDS82845.1"/>
    </source>
</evidence>
<dbReference type="AlphaFoldDB" id="A0A031W9W6"/>
<dbReference type="Gene3D" id="1.10.1050.10">
    <property type="entry name" value="Ribosomal Protein S4 Delta 41, Chain A, domain 1"/>
    <property type="match status" value="1"/>
</dbReference>
<evidence type="ECO:0000256" key="1">
    <source>
        <dbReference type="ARBA" id="ARBA00003004"/>
    </source>
</evidence>
<evidence type="ECO:0000313" key="14">
    <source>
        <dbReference type="EMBL" id="CDS82692.1"/>
    </source>
</evidence>
<reference evidence="17" key="2">
    <citation type="journal article" date="2018" name="Genome Biol.">
        <title>SKESA: strategic k-mer extension for scrupulous assemblies.</title>
        <authorList>
            <person name="Souvorov A."/>
            <person name="Agarwala R."/>
            <person name="Lipman D.J."/>
        </authorList>
    </citation>
    <scope>NUCLEOTIDE SEQUENCE</scope>
    <source>
        <strain evidence="18">Clostridioides</strain>
        <strain evidence="17">HN1000</strain>
    </source>
</reference>
<dbReference type="CDD" id="cd00165">
    <property type="entry name" value="S4"/>
    <property type="match status" value="1"/>
</dbReference>
<feature type="domain" description="Small ribosomal subunit protein uS4 N-terminal" evidence="13">
    <location>
        <begin position="3"/>
        <end position="97"/>
    </location>
</feature>
<dbReference type="InterPro" id="IPR002942">
    <property type="entry name" value="S4_RNA-bd"/>
</dbReference>
<dbReference type="KEGG" id="pdf:CD630DERM_00970"/>
<keyword evidence="4 10" id="KW-0699">rRNA-binding</keyword>
<evidence type="ECO:0000259" key="12">
    <source>
        <dbReference type="SMART" id="SM00363"/>
    </source>
</evidence>
<dbReference type="Pfam" id="PF01479">
    <property type="entry name" value="S4"/>
    <property type="match status" value="1"/>
</dbReference>
<dbReference type="GeneID" id="66352599"/>
<dbReference type="PROSITE" id="PS50889">
    <property type="entry name" value="S4"/>
    <property type="match status" value="1"/>
</dbReference>
<dbReference type="GO" id="GO:0019843">
    <property type="term" value="F:rRNA binding"/>
    <property type="evidence" value="ECO:0007669"/>
    <property type="project" value="UniProtKB-UniRule"/>
</dbReference>
<feature type="domain" description="RNA-binding S4" evidence="12">
    <location>
        <begin position="98"/>
        <end position="160"/>
    </location>
</feature>
<dbReference type="GO" id="GO:0003735">
    <property type="term" value="F:structural constituent of ribosome"/>
    <property type="evidence" value="ECO:0007669"/>
    <property type="project" value="InterPro"/>
</dbReference>
<dbReference type="OrthoDB" id="9803672at2"/>
<dbReference type="OMA" id="QLVVELY"/>
<evidence type="ECO:0000313" key="20">
    <source>
        <dbReference type="EMBL" id="VFD36538.1"/>
    </source>
</evidence>
<dbReference type="NCBIfam" id="TIGR01017">
    <property type="entry name" value="rpsD_bact"/>
    <property type="match status" value="1"/>
</dbReference>
<evidence type="ECO:0000313" key="18">
    <source>
        <dbReference type="EMBL" id="HBH2622110.1"/>
    </source>
</evidence>
<dbReference type="PANTHER" id="PTHR11831:SF4">
    <property type="entry name" value="SMALL RIBOSOMAL SUBUNIT PROTEIN US4M"/>
    <property type="match status" value="1"/>
</dbReference>
<dbReference type="InterPro" id="IPR005709">
    <property type="entry name" value="Ribosomal_uS4_bac-type"/>
</dbReference>
<dbReference type="EMBL" id="FUPS01000019">
    <property type="protein sequence ID" value="SJT19941.1"/>
    <property type="molecule type" value="Genomic_DNA"/>
</dbReference>
<reference evidence="22 25" key="3">
    <citation type="submission" date="2019-04" db="EMBL/GenBank/DDBJ databases">
        <authorList>
            <consortium name="Pathogen Informatics"/>
        </authorList>
    </citation>
    <scope>NUCLEOTIDE SEQUENCE [LARGE SCALE GENOMIC DNA]</scope>
    <source>
        <strain evidence="21 24">078GUE027</strain>
        <strain evidence="20">Clo34</strain>
        <strain evidence="26">clo34</strain>
        <strain evidence="22">Tl291</strain>
        <strain evidence="25">tl291</strain>
        <strain evidence="19 23">VRECD0157</strain>
    </source>
</reference>
<accession>A0A031W9W6</accession>
<dbReference type="SUPFAM" id="SSF55174">
    <property type="entry name" value="Alpha-L RNA-binding motif"/>
    <property type="match status" value="1"/>
</dbReference>
<evidence type="ECO:0000256" key="7">
    <source>
        <dbReference type="ARBA" id="ARBA00023274"/>
    </source>
</evidence>
<dbReference type="PANTHER" id="PTHR11831">
    <property type="entry name" value="30S 40S RIBOSOMAL PROTEIN"/>
    <property type="match status" value="1"/>
</dbReference>
<dbReference type="EMBL" id="CAADAN010000026">
    <property type="protein sequence ID" value="VFD36538.1"/>
    <property type="molecule type" value="Genomic_DNA"/>
</dbReference>
<dbReference type="HAMAP" id="MF_01306_B">
    <property type="entry name" value="Ribosomal_uS4_B"/>
    <property type="match status" value="1"/>
</dbReference>
<evidence type="ECO:0000256" key="11">
    <source>
        <dbReference type="RuleBase" id="RU003699"/>
    </source>
</evidence>
<evidence type="ECO:0000313" key="21">
    <source>
        <dbReference type="EMBL" id="VFD56017.1"/>
    </source>
</evidence>
<dbReference type="Gene3D" id="3.10.290.10">
    <property type="entry name" value="RNA-binding S4 domain"/>
    <property type="match status" value="1"/>
</dbReference>
<dbReference type="RefSeq" id="WP_003421121.1">
    <property type="nucleotide sequence ID" value="NZ_AP025558.1"/>
</dbReference>
<sequence>MARYTGASCRQCRREGMKLFLKGDRCYTDKCAIVKRNYAPGQHGQGRKKVSNYGLQLREKQKVKRIYGVLETQFRNLYERAENMPGKAGENLLSLLERRLDNVVYRMGLASSRKEARQLVTHGHFTLNGNKVDIPSLIVKVGDVIEVKEKSRSSAKFKNLVEVNSRIAPKWLEANVEGMTAKVVGVPTREDIDLEIAEHLIIELYSK</sequence>
<dbReference type="InterPro" id="IPR001912">
    <property type="entry name" value="Ribosomal_uS4_N"/>
</dbReference>
<evidence type="ECO:0000313" key="16">
    <source>
        <dbReference type="EMBL" id="CDT28470.1"/>
    </source>
</evidence>
<evidence type="ECO:0000256" key="9">
    <source>
        <dbReference type="ARBA" id="ARBA00035254"/>
    </source>
</evidence>
<dbReference type="FunFam" id="1.10.1050.10:FF:000001">
    <property type="entry name" value="30S ribosomal protein S4"/>
    <property type="match status" value="1"/>
</dbReference>
<comment type="subunit">
    <text evidence="8 10">Part of the 30S ribosomal subunit. Contacts protein S5. The interaction surface between S4 and S5 is involved in control of translational fidelity.</text>
</comment>
<dbReference type="Proteomes" id="UP000411588">
    <property type="component" value="Unassembled WGS sequence"/>
</dbReference>
<name>A0A031W9W6_CLODI</name>
<keyword evidence="5 10" id="KW-0694">RNA-binding</keyword>
<comment type="similarity">
    <text evidence="3 10 11">Belongs to the universal ribosomal protein uS4 family.</text>
</comment>
<dbReference type="PROSITE" id="PS00632">
    <property type="entry name" value="RIBOSOMAL_S4"/>
    <property type="match status" value="1"/>
</dbReference>
<protein>
    <recommendedName>
        <fullName evidence="9 10">Small ribosomal subunit protein uS4</fullName>
    </recommendedName>
</protein>
<comment type="function">
    <text evidence="2 10">One of the primary rRNA binding proteins, it binds directly to 16S rRNA where it nucleates assembly of the body of the 30S subunit.</text>
</comment>
<evidence type="ECO:0000256" key="3">
    <source>
        <dbReference type="ARBA" id="ARBA00007465"/>
    </source>
</evidence>
<dbReference type="InterPro" id="IPR018079">
    <property type="entry name" value="Ribosomal_uS4_CS"/>
</dbReference>
<dbReference type="Proteomes" id="UP000372533">
    <property type="component" value="Unassembled WGS sequence"/>
</dbReference>
<dbReference type="Pfam" id="PF00163">
    <property type="entry name" value="Ribosomal_S4"/>
    <property type="match status" value="1"/>
</dbReference>
<evidence type="ECO:0000256" key="4">
    <source>
        <dbReference type="ARBA" id="ARBA00022730"/>
    </source>
</evidence>
<dbReference type="PATRIC" id="fig|1496.1371.peg.1891"/>
<evidence type="ECO:0000313" key="25">
    <source>
        <dbReference type="Proteomes" id="UP000372533"/>
    </source>
</evidence>
<dbReference type="GO" id="GO:0015935">
    <property type="term" value="C:small ribosomal subunit"/>
    <property type="evidence" value="ECO:0007669"/>
    <property type="project" value="InterPro"/>
</dbReference>
<evidence type="ECO:0000313" key="23">
    <source>
        <dbReference type="Proteomes" id="UP000189137"/>
    </source>
</evidence>
<keyword evidence="7 10" id="KW-0687">Ribonucleoprotein</keyword>
<dbReference type="GO" id="GO:0042274">
    <property type="term" value="P:ribosomal small subunit biogenesis"/>
    <property type="evidence" value="ECO:0007669"/>
    <property type="project" value="TreeGrafter"/>
</dbReference>
<dbReference type="Proteomes" id="UP000189137">
    <property type="component" value="Unassembled WGS sequence"/>
</dbReference>
<evidence type="ECO:0000256" key="8">
    <source>
        <dbReference type="ARBA" id="ARBA00025813"/>
    </source>
</evidence>
<dbReference type="EMBL" id="LK932454">
    <property type="protein sequence ID" value="CDS82845.1"/>
    <property type="molecule type" value="Genomic_DNA"/>
</dbReference>
<proteinExistence type="inferred from homology"/>
<keyword evidence="6 10" id="KW-0689">Ribosomal protein</keyword>
<evidence type="ECO:0000313" key="24">
    <source>
        <dbReference type="Proteomes" id="UP000346772"/>
    </source>
</evidence>
<evidence type="ECO:0000259" key="13">
    <source>
        <dbReference type="SMART" id="SM01390"/>
    </source>
</evidence>
<dbReference type="SMR" id="A0A031W9W6"/>
<dbReference type="SMART" id="SM00363">
    <property type="entry name" value="S4"/>
    <property type="match status" value="1"/>
</dbReference>
<evidence type="ECO:0000256" key="5">
    <source>
        <dbReference type="ARBA" id="ARBA00022884"/>
    </source>
</evidence>
<dbReference type="SMART" id="SM01390">
    <property type="entry name" value="Ribosomal_S4"/>
    <property type="match status" value="1"/>
</dbReference>
<reference evidence="17" key="4">
    <citation type="submission" date="2021-06" db="EMBL/GenBank/DDBJ databases">
        <authorList>
            <consortium name="NCBI Pathogen Detection Project"/>
        </authorList>
    </citation>
    <scope>NUCLEOTIDE SEQUENCE</scope>
    <source>
        <strain evidence="18">Clostridioides</strain>
        <strain evidence="17">HN1000</strain>
    </source>
</reference>
<dbReference type="Proteomes" id="UP000879542">
    <property type="component" value="Unassembled WGS sequence"/>
</dbReference>
<evidence type="ECO:0000256" key="2">
    <source>
        <dbReference type="ARBA" id="ARBA00003866"/>
    </source>
</evidence>
<gene>
    <name evidence="10 15" type="primary">rpsD</name>
    <name evidence="16" type="ORF">BN1095_400029</name>
    <name evidence="15" type="ORF">BN1096_110029</name>
    <name evidence="14" type="ORF">BN1097_100029</name>
    <name evidence="17" type="ORF">KRM00_003618</name>
    <name evidence="18" type="ORF">KRQ00_003932</name>
    <name evidence="22" type="ORF">SAMEA1402366_03618</name>
    <name evidence="20" type="ORF">SAMEA1402399_04015</name>
    <name evidence="21" type="ORF">SAMEA1710456_03569</name>
    <name evidence="19" type="ORF">SAMEA3375112_03925</name>
</gene>
<dbReference type="Proteomes" id="UP000878956">
    <property type="component" value="Unassembled WGS sequence"/>
</dbReference>
<dbReference type="GO" id="GO:0006412">
    <property type="term" value="P:translation"/>
    <property type="evidence" value="ECO:0007669"/>
    <property type="project" value="UniProtKB-UniRule"/>
</dbReference>
<dbReference type="FunFam" id="3.10.290.10:FF:000001">
    <property type="entry name" value="30S ribosomal protein S4"/>
    <property type="match status" value="1"/>
</dbReference>
<evidence type="ECO:0000256" key="10">
    <source>
        <dbReference type="HAMAP-Rule" id="MF_01306"/>
    </source>
</evidence>
<evidence type="ECO:0000313" key="19">
    <source>
        <dbReference type="EMBL" id="SJT19941.1"/>
    </source>
</evidence>
<dbReference type="Proteomes" id="UP000346772">
    <property type="component" value="Unassembled WGS sequence"/>
</dbReference>
<reference evidence="15" key="1">
    <citation type="submission" date="2014-07" db="EMBL/GenBank/DDBJ databases">
        <authorList>
            <person name="Monot Marc"/>
        </authorList>
    </citation>
    <scope>NUCLEOTIDE SEQUENCE</scope>
    <source>
        <strain evidence="16">7032989</strain>
        <strain evidence="14">7032994</strain>
    </source>
</reference>
<evidence type="ECO:0000313" key="26">
    <source>
        <dbReference type="Proteomes" id="UP000411588"/>
    </source>
</evidence>
<evidence type="ECO:0000313" key="17">
    <source>
        <dbReference type="EMBL" id="HBH1544074.1"/>
    </source>
</evidence>
<dbReference type="NCBIfam" id="NF003717">
    <property type="entry name" value="PRK05327.1"/>
    <property type="match status" value="1"/>
</dbReference>
<organism evidence="15">
    <name type="scientific">Clostridioides difficile</name>
    <name type="common">Peptoclostridium difficile</name>
    <dbReference type="NCBI Taxonomy" id="1496"/>
    <lineage>
        <taxon>Bacteria</taxon>
        <taxon>Bacillati</taxon>
        <taxon>Bacillota</taxon>
        <taxon>Clostridia</taxon>
        <taxon>Peptostreptococcales</taxon>
        <taxon>Peptostreptococcaceae</taxon>
        <taxon>Clostridioides</taxon>
    </lineage>
</organism>